<gene>
    <name evidence="1" type="ORF">CEXT_405191</name>
</gene>
<name>A0AAV4NN27_CAEEX</name>
<dbReference type="AlphaFoldDB" id="A0AAV4NN27"/>
<dbReference type="Proteomes" id="UP001054945">
    <property type="component" value="Unassembled WGS sequence"/>
</dbReference>
<proteinExistence type="predicted"/>
<keyword evidence="2" id="KW-1185">Reference proteome</keyword>
<dbReference type="EMBL" id="BPLR01021033">
    <property type="protein sequence ID" value="GIX85203.1"/>
    <property type="molecule type" value="Genomic_DNA"/>
</dbReference>
<sequence length="112" mass="12830">MFCYWIQGIRRKGRTACVSNEGFVANYNEITSQCCSITEVKTNEDLLLDKVATEVLQMRRKRSKVTSFLRIEGCVVGEGTNVTIFSPFPVLMVSKFERNFEVEGLMKFKNLC</sequence>
<evidence type="ECO:0000313" key="2">
    <source>
        <dbReference type="Proteomes" id="UP001054945"/>
    </source>
</evidence>
<organism evidence="1 2">
    <name type="scientific">Caerostris extrusa</name>
    <name type="common">Bark spider</name>
    <name type="synonym">Caerostris bankana</name>
    <dbReference type="NCBI Taxonomy" id="172846"/>
    <lineage>
        <taxon>Eukaryota</taxon>
        <taxon>Metazoa</taxon>
        <taxon>Ecdysozoa</taxon>
        <taxon>Arthropoda</taxon>
        <taxon>Chelicerata</taxon>
        <taxon>Arachnida</taxon>
        <taxon>Araneae</taxon>
        <taxon>Araneomorphae</taxon>
        <taxon>Entelegynae</taxon>
        <taxon>Araneoidea</taxon>
        <taxon>Araneidae</taxon>
        <taxon>Caerostris</taxon>
    </lineage>
</organism>
<evidence type="ECO:0000313" key="1">
    <source>
        <dbReference type="EMBL" id="GIX85203.1"/>
    </source>
</evidence>
<protein>
    <submittedName>
        <fullName evidence="1">Uncharacterized protein</fullName>
    </submittedName>
</protein>
<comment type="caution">
    <text evidence="1">The sequence shown here is derived from an EMBL/GenBank/DDBJ whole genome shotgun (WGS) entry which is preliminary data.</text>
</comment>
<reference evidence="1 2" key="1">
    <citation type="submission" date="2021-06" db="EMBL/GenBank/DDBJ databases">
        <title>Caerostris extrusa draft genome.</title>
        <authorList>
            <person name="Kono N."/>
            <person name="Arakawa K."/>
        </authorList>
    </citation>
    <scope>NUCLEOTIDE SEQUENCE [LARGE SCALE GENOMIC DNA]</scope>
</reference>
<accession>A0AAV4NN27</accession>